<feature type="compositionally biased region" description="Pro residues" evidence="1">
    <location>
        <begin position="302"/>
        <end position="313"/>
    </location>
</feature>
<reference evidence="3" key="2">
    <citation type="submission" date="2023-06" db="EMBL/GenBank/DDBJ databases">
        <authorList>
            <consortium name="Lawrence Berkeley National Laboratory"/>
            <person name="Haridas S."/>
            <person name="Hensen N."/>
            <person name="Bonometti L."/>
            <person name="Westerberg I."/>
            <person name="Brannstrom I.O."/>
            <person name="Guillou S."/>
            <person name="Cros-Aarteil S."/>
            <person name="Calhoun S."/>
            <person name="Kuo A."/>
            <person name="Mondo S."/>
            <person name="Pangilinan J."/>
            <person name="Riley R."/>
            <person name="Labutti K."/>
            <person name="Andreopoulos B."/>
            <person name="Lipzen A."/>
            <person name="Chen C."/>
            <person name="Yanf M."/>
            <person name="Daum C."/>
            <person name="Ng V."/>
            <person name="Clum A."/>
            <person name="Steindorff A."/>
            <person name="Ohm R."/>
            <person name="Martin F."/>
            <person name="Silar P."/>
            <person name="Natvig D."/>
            <person name="Lalanne C."/>
            <person name="Gautier V."/>
            <person name="Ament-Velasquez S.L."/>
            <person name="Kruys A."/>
            <person name="Hutchinson M.I."/>
            <person name="Powell A.J."/>
            <person name="Barry K."/>
            <person name="Miller A.N."/>
            <person name="Grigoriev I.V."/>
            <person name="Debuchy R."/>
            <person name="Gladieux P."/>
            <person name="Thoren M.H."/>
            <person name="Johannesson H."/>
        </authorList>
    </citation>
    <scope>NUCLEOTIDE SEQUENCE</scope>
    <source>
        <strain evidence="3">SMH4131-1</strain>
    </source>
</reference>
<comment type="caution">
    <text evidence="3">The sequence shown here is derived from an EMBL/GenBank/DDBJ whole genome shotgun (WGS) entry which is preliminary data.</text>
</comment>
<feature type="compositionally biased region" description="Low complexity" evidence="1">
    <location>
        <begin position="475"/>
        <end position="496"/>
    </location>
</feature>
<feature type="compositionally biased region" description="Low complexity" evidence="1">
    <location>
        <begin position="119"/>
        <end position="128"/>
    </location>
</feature>
<dbReference type="PANTHER" id="PTHR39607">
    <property type="entry name" value="XANTHOCILLIN BIOSYNTHESIS CLUSTER TRANSCRIPTION FACTOR XANC-RELATED"/>
    <property type="match status" value="1"/>
</dbReference>
<organism evidence="3 4">
    <name type="scientific">Cercophora scortea</name>
    <dbReference type="NCBI Taxonomy" id="314031"/>
    <lineage>
        <taxon>Eukaryota</taxon>
        <taxon>Fungi</taxon>
        <taxon>Dikarya</taxon>
        <taxon>Ascomycota</taxon>
        <taxon>Pezizomycotina</taxon>
        <taxon>Sordariomycetes</taxon>
        <taxon>Sordariomycetidae</taxon>
        <taxon>Sordariales</taxon>
        <taxon>Lasiosphaeriaceae</taxon>
        <taxon>Cercophora</taxon>
    </lineage>
</organism>
<dbReference type="Proteomes" id="UP001286456">
    <property type="component" value="Unassembled WGS sequence"/>
</dbReference>
<feature type="region of interest" description="Disordered" evidence="1">
    <location>
        <begin position="291"/>
        <end position="360"/>
    </location>
</feature>
<feature type="compositionally biased region" description="Basic and acidic residues" evidence="1">
    <location>
        <begin position="132"/>
        <end position="143"/>
    </location>
</feature>
<feature type="compositionally biased region" description="Low complexity" evidence="1">
    <location>
        <begin position="85"/>
        <end position="106"/>
    </location>
</feature>
<feature type="compositionally biased region" description="Polar residues" evidence="1">
    <location>
        <begin position="171"/>
        <end position="184"/>
    </location>
</feature>
<evidence type="ECO:0000259" key="2">
    <source>
        <dbReference type="PROSITE" id="PS00036"/>
    </source>
</evidence>
<name>A0AAE0IN98_9PEZI</name>
<evidence type="ECO:0000256" key="1">
    <source>
        <dbReference type="SAM" id="MobiDB-lite"/>
    </source>
</evidence>
<feature type="compositionally biased region" description="Basic and acidic residues" evidence="1">
    <location>
        <begin position="61"/>
        <end position="72"/>
    </location>
</feature>
<evidence type="ECO:0000313" key="3">
    <source>
        <dbReference type="EMBL" id="KAK3328124.1"/>
    </source>
</evidence>
<dbReference type="InterPro" id="IPR052635">
    <property type="entry name" value="Sec_Metab_Biosynth_Reg"/>
</dbReference>
<dbReference type="InterPro" id="IPR046347">
    <property type="entry name" value="bZIP_sf"/>
</dbReference>
<dbReference type="CDD" id="cd14688">
    <property type="entry name" value="bZIP_YAP"/>
    <property type="match status" value="1"/>
</dbReference>
<dbReference type="PANTHER" id="PTHR39607:SF1">
    <property type="entry name" value="B-ZIP TRANSCRIPTION FACTOR (EUROFUNG)"/>
    <property type="match status" value="1"/>
</dbReference>
<sequence>MSLTSHSVPPYSLPSADEVKLAVEDDWTQVKDRKEKKKIQNRVAQRTYRHRMKARLGELQSRLEFHEGKKAYSTETGEGTAVGINISNGSESSGNCNSTSTSTSNGKGNGGVLQLQGLTPTTTEDSSPSPRPTEESQDHREMARSAYHNPHNAPSSNSPSALFGQPVDLTHCQSPSQVLPPSQDQQAAYFPPRQVDHGAKLSQSIMQDCLRFQMQLLDKLNNSMPDEQNFADMSSSQRDDLTALFNLQSEMDMNQIGGGGNQPFSPDSHNMMDFSFNGPHHDIWPCESPAASQEVHVRQASIPPPPPPPPPRTSPQHAENKPMPPTTNPAALMRPATDMQAPRPPSQPPTQSQPHPRSLARDASLDERFESVMERVEAAGFDNFDELATAYYSERFPEPSPLAIEQRLSRNRRLPKLFASVFEASQGWTAWERRGFLEEVLKTAETMLIAEGRGAQSRGLEGSIVNALLQTTGVAAGGSSSSPPAGTTPPAGAAGSQNLNQGIPAMKRLIENDLPNLWALTTALASENRALRQRERSNTVLATIVMLQCAGRVPKQSLLSLVDACLQ</sequence>
<dbReference type="PROSITE" id="PS00036">
    <property type="entry name" value="BZIP_BASIC"/>
    <property type="match status" value="1"/>
</dbReference>
<dbReference type="EMBL" id="JAUEPO010000003">
    <property type="protein sequence ID" value="KAK3328124.1"/>
    <property type="molecule type" value="Genomic_DNA"/>
</dbReference>
<dbReference type="InterPro" id="IPR004827">
    <property type="entry name" value="bZIP"/>
</dbReference>
<gene>
    <name evidence="3" type="ORF">B0T19DRAFT_423750</name>
</gene>
<feature type="region of interest" description="Disordered" evidence="1">
    <location>
        <begin position="59"/>
        <end position="184"/>
    </location>
</feature>
<dbReference type="SUPFAM" id="SSF57959">
    <property type="entry name" value="Leucine zipper domain"/>
    <property type="match status" value="1"/>
</dbReference>
<reference evidence="3" key="1">
    <citation type="journal article" date="2023" name="Mol. Phylogenet. Evol.">
        <title>Genome-scale phylogeny and comparative genomics of the fungal order Sordariales.</title>
        <authorList>
            <person name="Hensen N."/>
            <person name="Bonometti L."/>
            <person name="Westerberg I."/>
            <person name="Brannstrom I.O."/>
            <person name="Guillou S."/>
            <person name="Cros-Aarteil S."/>
            <person name="Calhoun S."/>
            <person name="Haridas S."/>
            <person name="Kuo A."/>
            <person name="Mondo S."/>
            <person name="Pangilinan J."/>
            <person name="Riley R."/>
            <person name="LaButti K."/>
            <person name="Andreopoulos B."/>
            <person name="Lipzen A."/>
            <person name="Chen C."/>
            <person name="Yan M."/>
            <person name="Daum C."/>
            <person name="Ng V."/>
            <person name="Clum A."/>
            <person name="Steindorff A."/>
            <person name="Ohm R.A."/>
            <person name="Martin F."/>
            <person name="Silar P."/>
            <person name="Natvig D.O."/>
            <person name="Lalanne C."/>
            <person name="Gautier V."/>
            <person name="Ament-Velasquez S.L."/>
            <person name="Kruys A."/>
            <person name="Hutchinson M.I."/>
            <person name="Powell A.J."/>
            <person name="Barry K."/>
            <person name="Miller A.N."/>
            <person name="Grigoriev I.V."/>
            <person name="Debuchy R."/>
            <person name="Gladieux P."/>
            <person name="Hiltunen Thoren M."/>
            <person name="Johannesson H."/>
        </authorList>
    </citation>
    <scope>NUCLEOTIDE SEQUENCE</scope>
    <source>
        <strain evidence="3">SMH4131-1</strain>
    </source>
</reference>
<dbReference type="AlphaFoldDB" id="A0AAE0IN98"/>
<feature type="region of interest" description="Disordered" evidence="1">
    <location>
        <begin position="475"/>
        <end position="498"/>
    </location>
</feature>
<feature type="compositionally biased region" description="Low complexity" evidence="1">
    <location>
        <begin position="148"/>
        <end position="161"/>
    </location>
</feature>
<feature type="region of interest" description="Disordered" evidence="1">
    <location>
        <begin position="256"/>
        <end position="276"/>
    </location>
</feature>
<evidence type="ECO:0000313" key="4">
    <source>
        <dbReference type="Proteomes" id="UP001286456"/>
    </source>
</evidence>
<keyword evidence="4" id="KW-1185">Reference proteome</keyword>
<proteinExistence type="predicted"/>
<feature type="domain" description="BZIP" evidence="2">
    <location>
        <begin position="36"/>
        <end position="51"/>
    </location>
</feature>
<dbReference type="Gene3D" id="1.20.5.170">
    <property type="match status" value="1"/>
</dbReference>
<accession>A0AAE0IN98</accession>
<protein>
    <recommendedName>
        <fullName evidence="2">BZIP domain-containing protein</fullName>
    </recommendedName>
</protein>
<dbReference type="GO" id="GO:0003700">
    <property type="term" value="F:DNA-binding transcription factor activity"/>
    <property type="evidence" value="ECO:0007669"/>
    <property type="project" value="InterPro"/>
</dbReference>